<evidence type="ECO:0000313" key="5">
    <source>
        <dbReference type="EMBL" id="GBG34016.1"/>
    </source>
</evidence>
<keyword evidence="6" id="KW-1185">Reference proteome</keyword>
<dbReference type="Proteomes" id="UP000241890">
    <property type="component" value="Unassembled WGS sequence"/>
</dbReference>
<feature type="region of interest" description="Disordered" evidence="2">
    <location>
        <begin position="525"/>
        <end position="585"/>
    </location>
</feature>
<evidence type="ECO:0000313" key="6">
    <source>
        <dbReference type="Proteomes" id="UP000241890"/>
    </source>
</evidence>
<dbReference type="Gene3D" id="2.10.25.10">
    <property type="entry name" value="Laminin"/>
    <property type="match status" value="1"/>
</dbReference>
<sequence>MGFVICMALSLDVRRTVEAIPVRRTRLMVGGIVVALQAMNILSMLTEIFAALICPVVIQLFGFAYYGAKCMTAFMCAIRVELATATLMNGKRTARLVTRALKLFVAITFILNMGKTFFVYRSFETEAGCAVDFGGGIWPILDDICFMTLDLATFIGLLLHYRTMNSITQTAKNHTIISDAVFRILWISVIPLLSTLSITIQVLLDPSTAYFVGAMDFQVHMICMYLVYSWRRQSCELRSSLYRGGAPSKRILSACSPFVELVHKPLLVDSFLGGVASGRECSGRGSCVNQSCVCDAGWTGASDIFDTEGLDCQIHTLSLQLLWAAAALAALALWASSVPRVISRVRQCMPFLLVSLLSTSRSLKTLIPITFAFSLFNLLLTVGAASMPIVLVALGESGATDTAHDLFLSYSVANAVAYFSYCLQACFIILRVNKLLGGEAGRRDSRTETLRRAITGFERQAVAFTLLLSMFYSSFAIAPWLHNKVDYIIPVAWVLATAEWKHVTLTLAPRVQQVTLVELAPRAKGKPQNAAVGVDENRVAPAGPNDPLGSHDWGTEMDTMQDHHSQLQQQDEDEDEREGGKPSLP</sequence>
<dbReference type="InterPro" id="IPR013111">
    <property type="entry name" value="EGF_extracell"/>
</dbReference>
<dbReference type="EMBL" id="BEYU01000177">
    <property type="protein sequence ID" value="GBG34016.1"/>
    <property type="molecule type" value="Genomic_DNA"/>
</dbReference>
<name>A0A2R5GT19_9STRA</name>
<organism evidence="5 6">
    <name type="scientific">Hondaea fermentalgiana</name>
    <dbReference type="NCBI Taxonomy" id="2315210"/>
    <lineage>
        <taxon>Eukaryota</taxon>
        <taxon>Sar</taxon>
        <taxon>Stramenopiles</taxon>
        <taxon>Bigyra</taxon>
        <taxon>Labyrinthulomycetes</taxon>
        <taxon>Thraustochytrida</taxon>
        <taxon>Thraustochytriidae</taxon>
        <taxon>Hondaea</taxon>
    </lineage>
</organism>
<feature type="transmembrane region" description="Helical" evidence="3">
    <location>
        <begin position="140"/>
        <end position="159"/>
    </location>
</feature>
<dbReference type="Pfam" id="PF07974">
    <property type="entry name" value="EGF_2"/>
    <property type="match status" value="1"/>
</dbReference>
<feature type="domain" description="Epidermal growth factor-like" evidence="4">
    <location>
        <begin position="278"/>
        <end position="301"/>
    </location>
</feature>
<feature type="transmembrane region" description="Helical" evidence="3">
    <location>
        <begin position="407"/>
        <end position="430"/>
    </location>
</feature>
<keyword evidence="3" id="KW-0812">Transmembrane</keyword>
<keyword evidence="3" id="KW-0472">Membrane</keyword>
<keyword evidence="1" id="KW-1015">Disulfide bond</keyword>
<evidence type="ECO:0000259" key="4">
    <source>
        <dbReference type="Pfam" id="PF07974"/>
    </source>
</evidence>
<feature type="transmembrane region" description="Helical" evidence="3">
    <location>
        <begin position="100"/>
        <end position="120"/>
    </location>
</feature>
<feature type="transmembrane region" description="Helical" evidence="3">
    <location>
        <begin position="461"/>
        <end position="481"/>
    </location>
</feature>
<feature type="transmembrane region" description="Helical" evidence="3">
    <location>
        <begin position="43"/>
        <end position="66"/>
    </location>
</feature>
<protein>
    <recommendedName>
        <fullName evidence="4">Epidermal growth factor-like domain-containing protein</fullName>
    </recommendedName>
</protein>
<evidence type="ECO:0000256" key="3">
    <source>
        <dbReference type="SAM" id="Phobius"/>
    </source>
</evidence>
<comment type="caution">
    <text evidence="5">The sequence shown here is derived from an EMBL/GenBank/DDBJ whole genome shotgun (WGS) entry which is preliminary data.</text>
</comment>
<accession>A0A2R5GT19</accession>
<evidence type="ECO:0000256" key="1">
    <source>
        <dbReference type="ARBA" id="ARBA00023157"/>
    </source>
</evidence>
<evidence type="ECO:0000256" key="2">
    <source>
        <dbReference type="SAM" id="MobiDB-lite"/>
    </source>
</evidence>
<gene>
    <name evidence="5" type="ORF">FCC1311_102392</name>
</gene>
<dbReference type="AlphaFoldDB" id="A0A2R5GT19"/>
<dbReference type="InParanoid" id="A0A2R5GT19"/>
<feature type="transmembrane region" description="Helical" evidence="3">
    <location>
        <begin position="209"/>
        <end position="228"/>
    </location>
</feature>
<keyword evidence="3" id="KW-1133">Transmembrane helix</keyword>
<reference evidence="5 6" key="1">
    <citation type="submission" date="2017-12" db="EMBL/GenBank/DDBJ databases">
        <title>Sequencing, de novo assembly and annotation of complete genome of a new Thraustochytrid species, strain FCC1311.</title>
        <authorList>
            <person name="Sedici K."/>
            <person name="Godart F."/>
            <person name="Aiese Cigliano R."/>
            <person name="Sanseverino W."/>
            <person name="Barakat M."/>
            <person name="Ortet P."/>
            <person name="Marechal E."/>
            <person name="Cagnac O."/>
            <person name="Amato A."/>
        </authorList>
    </citation>
    <scope>NUCLEOTIDE SEQUENCE [LARGE SCALE GENOMIC DNA]</scope>
</reference>
<proteinExistence type="predicted"/>
<feature type="transmembrane region" description="Helical" evidence="3">
    <location>
        <begin position="180"/>
        <end position="203"/>
    </location>
</feature>
<feature type="transmembrane region" description="Helical" evidence="3">
    <location>
        <begin position="371"/>
        <end position="395"/>
    </location>
</feature>